<sequence length="84" mass="9355">MDVTVYPPPPQSLSAKDHTRMGQQSYPDPAFGTNKYFVDRFLAASRNLPLPEYTVIDTKRVPVTEKNKTPPHLPRTMPGGVSLS</sequence>
<dbReference type="EMBL" id="JAPTMU010000010">
    <property type="protein sequence ID" value="KAJ4937155.1"/>
    <property type="molecule type" value="Genomic_DNA"/>
</dbReference>
<evidence type="ECO:0000256" key="1">
    <source>
        <dbReference type="SAM" id="MobiDB-lite"/>
    </source>
</evidence>
<proteinExistence type="predicted"/>
<comment type="caution">
    <text evidence="2">The sequence shown here is derived from an EMBL/GenBank/DDBJ whole genome shotgun (WGS) entry which is preliminary data.</text>
</comment>
<reference evidence="2" key="1">
    <citation type="submission" date="2022-11" db="EMBL/GenBank/DDBJ databases">
        <title>Chromosome-level genome of Pogonophryne albipinna.</title>
        <authorList>
            <person name="Jo E."/>
        </authorList>
    </citation>
    <scope>NUCLEOTIDE SEQUENCE</scope>
    <source>
        <strain evidence="2">SGF0006</strain>
        <tissue evidence="2">Muscle</tissue>
    </source>
</reference>
<keyword evidence="3" id="KW-1185">Reference proteome</keyword>
<feature type="compositionally biased region" description="Pro residues" evidence="1">
    <location>
        <begin position="1"/>
        <end position="11"/>
    </location>
</feature>
<gene>
    <name evidence="2" type="ORF">JOQ06_001736</name>
</gene>
<organism evidence="2 3">
    <name type="scientific">Pogonophryne albipinna</name>
    <dbReference type="NCBI Taxonomy" id="1090488"/>
    <lineage>
        <taxon>Eukaryota</taxon>
        <taxon>Metazoa</taxon>
        <taxon>Chordata</taxon>
        <taxon>Craniata</taxon>
        <taxon>Vertebrata</taxon>
        <taxon>Euteleostomi</taxon>
        <taxon>Actinopterygii</taxon>
        <taxon>Neopterygii</taxon>
        <taxon>Teleostei</taxon>
        <taxon>Neoteleostei</taxon>
        <taxon>Acanthomorphata</taxon>
        <taxon>Eupercaria</taxon>
        <taxon>Perciformes</taxon>
        <taxon>Notothenioidei</taxon>
        <taxon>Pogonophryne</taxon>
    </lineage>
</organism>
<evidence type="ECO:0000313" key="2">
    <source>
        <dbReference type="EMBL" id="KAJ4937155.1"/>
    </source>
</evidence>
<name>A0AAD6B4J9_9TELE</name>
<dbReference type="Proteomes" id="UP001219934">
    <property type="component" value="Unassembled WGS sequence"/>
</dbReference>
<protein>
    <submittedName>
        <fullName evidence="2">Uncharacterized protein</fullName>
    </submittedName>
</protein>
<dbReference type="AlphaFoldDB" id="A0AAD6B4J9"/>
<accession>A0AAD6B4J9</accession>
<evidence type="ECO:0000313" key="3">
    <source>
        <dbReference type="Proteomes" id="UP001219934"/>
    </source>
</evidence>
<feature type="region of interest" description="Disordered" evidence="1">
    <location>
        <begin position="63"/>
        <end position="84"/>
    </location>
</feature>
<feature type="non-terminal residue" evidence="2">
    <location>
        <position position="84"/>
    </location>
</feature>
<feature type="region of interest" description="Disordered" evidence="1">
    <location>
        <begin position="1"/>
        <end position="29"/>
    </location>
</feature>